<evidence type="ECO:0000313" key="1">
    <source>
        <dbReference type="EMBL" id="GIF80863.1"/>
    </source>
</evidence>
<name>A0A8J3NIH6_9ACTN</name>
<dbReference type="Proteomes" id="UP000601223">
    <property type="component" value="Unassembled WGS sequence"/>
</dbReference>
<dbReference type="EMBL" id="BONF01000011">
    <property type="protein sequence ID" value="GIF80863.1"/>
    <property type="molecule type" value="Genomic_DNA"/>
</dbReference>
<accession>A0A8J3NIH6</accession>
<reference evidence="1 2" key="1">
    <citation type="submission" date="2021-01" db="EMBL/GenBank/DDBJ databases">
        <title>Whole genome shotgun sequence of Catellatospora bangladeshensis NBRC 107357.</title>
        <authorList>
            <person name="Komaki H."/>
            <person name="Tamura T."/>
        </authorList>
    </citation>
    <scope>NUCLEOTIDE SEQUENCE [LARGE SCALE GENOMIC DNA]</scope>
    <source>
        <strain evidence="1 2">NBRC 107357</strain>
    </source>
</reference>
<dbReference type="AlphaFoldDB" id="A0A8J3NIH6"/>
<dbReference type="Gene3D" id="3.10.590.10">
    <property type="entry name" value="ph1033 like domains"/>
    <property type="match status" value="1"/>
</dbReference>
<comment type="caution">
    <text evidence="1">The sequence shown here is derived from an EMBL/GenBank/DDBJ whole genome shotgun (WGS) entry which is preliminary data.</text>
</comment>
<proteinExistence type="predicted"/>
<gene>
    <name evidence="1" type="ORF">Cba03nite_22120</name>
</gene>
<protein>
    <submittedName>
        <fullName evidence="1">Uncharacterized protein</fullName>
    </submittedName>
</protein>
<sequence length="199" mass="21590">MCQAVGHRCKCSAVWPLTTPPTPIACCHRYIGLRSAIVAAVTAYLAILSHRDAIRWVLAEQRMAFPSTPRAEVRALAAGDRLYLYATRGAMLNPTRDRGRIIATATATAAVRVLDEPVSLAGRVFASGCPLTVEGVVLHPGGLELQPLVNQLAAFPKPDAWSAYMRRPLLGLAENDVALLDKHLTPMLVRREEALATYP</sequence>
<keyword evidence="2" id="KW-1185">Reference proteome</keyword>
<organism evidence="1 2">
    <name type="scientific">Catellatospora bangladeshensis</name>
    <dbReference type="NCBI Taxonomy" id="310355"/>
    <lineage>
        <taxon>Bacteria</taxon>
        <taxon>Bacillati</taxon>
        <taxon>Actinomycetota</taxon>
        <taxon>Actinomycetes</taxon>
        <taxon>Micromonosporales</taxon>
        <taxon>Micromonosporaceae</taxon>
        <taxon>Catellatospora</taxon>
    </lineage>
</organism>
<evidence type="ECO:0000313" key="2">
    <source>
        <dbReference type="Proteomes" id="UP000601223"/>
    </source>
</evidence>